<dbReference type="EMBL" id="FPBX01000056">
    <property type="protein sequence ID" value="SFU98025.1"/>
    <property type="molecule type" value="Genomic_DNA"/>
</dbReference>
<dbReference type="RefSeq" id="WP_054257850.1">
    <property type="nucleotide sequence ID" value="NZ_CYIG01000061.1"/>
</dbReference>
<evidence type="ECO:0000313" key="1">
    <source>
        <dbReference type="EMBL" id="SFU98025.1"/>
    </source>
</evidence>
<evidence type="ECO:0000313" key="2">
    <source>
        <dbReference type="Proteomes" id="UP000183656"/>
    </source>
</evidence>
<organism evidence="1 2">
    <name type="scientific">Paenacidovorax caeni</name>
    <dbReference type="NCBI Taxonomy" id="343013"/>
    <lineage>
        <taxon>Bacteria</taxon>
        <taxon>Pseudomonadati</taxon>
        <taxon>Pseudomonadota</taxon>
        <taxon>Betaproteobacteria</taxon>
        <taxon>Burkholderiales</taxon>
        <taxon>Comamonadaceae</taxon>
        <taxon>Paenacidovorax</taxon>
    </lineage>
</organism>
<dbReference type="AlphaFoldDB" id="A0A1I7KKR4"/>
<dbReference type="Proteomes" id="UP000183656">
    <property type="component" value="Unassembled WGS sequence"/>
</dbReference>
<reference evidence="1 2" key="1">
    <citation type="submission" date="2016-10" db="EMBL/GenBank/DDBJ databases">
        <authorList>
            <person name="de Groot N.N."/>
        </authorList>
    </citation>
    <scope>NUCLEOTIDE SEQUENCE [LARGE SCALE GENOMIC DNA]</scope>
    <source>
        <strain evidence="1 2">R-24608</strain>
    </source>
</reference>
<dbReference type="OrthoDB" id="8477376at2"/>
<sequence length="338" mass="37638">MGVTVSTAKLAAAYQANNGQTVYVLFEQTFDKNDYPHIPTWCCIHIGGLQSTLHRIFKAAGVCVGGLLDVRGGRNQPQQYIADWLKELASPVHMPDQPVTLKVDGSLYATIPQDKASKAGEAITRCGKSDIAQTLASGGAYETTLYSEPQLLEALYGQFLIGPWRLIRATPLFNERCPDLGYRPEPVTGFMPRLPAVLKLDQYNRLVQGQDGMWRCEGWEYSVIGDYVESLWEVELKEPGVYAQRISAFTEHVKAAAAIPPGTHAVVDRTVPLSEDWQILSRDQVLRSLGLDVLSSSRCFKIPVTFNHEHINTLMRLSKKCLTWHLGQPPQQQLEMVA</sequence>
<accession>A0A1I7KKR4</accession>
<dbReference type="STRING" id="343013.SAMN04489707_10566"/>
<gene>
    <name evidence="1" type="ORF">SAMN04489707_10566</name>
</gene>
<name>A0A1I7KKR4_9BURK</name>
<protein>
    <submittedName>
        <fullName evidence="1">Uncharacterized protein</fullName>
    </submittedName>
</protein>
<keyword evidence="2" id="KW-1185">Reference proteome</keyword>
<proteinExistence type="predicted"/>